<reference evidence="4" key="3">
    <citation type="submission" date="2020-02" db="EMBL/GenBank/DDBJ databases">
        <authorList>
            <person name="Matsumoto Y."/>
            <person name="Motooka D."/>
            <person name="Nakamura S."/>
        </authorList>
    </citation>
    <scope>NUCLEOTIDE SEQUENCE</scope>
    <source>
        <strain evidence="4">JCM 12405</strain>
    </source>
</reference>
<evidence type="ECO:0000313" key="6">
    <source>
        <dbReference type="Proteomes" id="UP000193564"/>
    </source>
</evidence>
<dbReference type="Proteomes" id="UP000467201">
    <property type="component" value="Chromosome"/>
</dbReference>
<protein>
    <recommendedName>
        <fullName evidence="3">FAD-binding PCMH-type domain-containing protein</fullName>
    </recommendedName>
</protein>
<reference evidence="5 6" key="1">
    <citation type="submission" date="2016-01" db="EMBL/GenBank/DDBJ databases">
        <title>The new phylogeny of the genus Mycobacterium.</title>
        <authorList>
            <person name="Tarcisio F."/>
            <person name="Conor M."/>
            <person name="Antonella G."/>
            <person name="Elisabetta G."/>
            <person name="Giulia F.S."/>
            <person name="Sara T."/>
            <person name="Anna F."/>
            <person name="Clotilde B."/>
            <person name="Roberto B."/>
            <person name="Veronica D.S."/>
            <person name="Fabio R."/>
            <person name="Monica P."/>
            <person name="Olivier J."/>
            <person name="Enrico T."/>
            <person name="Nicola S."/>
        </authorList>
    </citation>
    <scope>NUCLEOTIDE SEQUENCE [LARGE SCALE GENOMIC DNA]</scope>
    <source>
        <strain evidence="5 6">DSM 44339</strain>
    </source>
</reference>
<dbReference type="STRING" id="126673.AWC01_12365"/>
<dbReference type="AlphaFoldDB" id="A0A1X1T6Z3"/>
<evidence type="ECO:0000313" key="7">
    <source>
        <dbReference type="Proteomes" id="UP000467201"/>
    </source>
</evidence>
<dbReference type="EMBL" id="LQOS01000030">
    <property type="protein sequence ID" value="ORV40323.1"/>
    <property type="molecule type" value="Genomic_DNA"/>
</dbReference>
<evidence type="ECO:0000256" key="1">
    <source>
        <dbReference type="ARBA" id="ARBA00023002"/>
    </source>
</evidence>
<feature type="region of interest" description="Disordered" evidence="2">
    <location>
        <begin position="45"/>
        <end position="114"/>
    </location>
</feature>
<proteinExistence type="predicted"/>
<reference evidence="4 7" key="2">
    <citation type="journal article" date="2019" name="Emerg. Microbes Infect.">
        <title>Comprehensive subspecies identification of 175 nontuberculous mycobacteria species based on 7547 genomic profiles.</title>
        <authorList>
            <person name="Matsumoto Y."/>
            <person name="Kinjo T."/>
            <person name="Motooka D."/>
            <person name="Nabeya D."/>
            <person name="Jung N."/>
            <person name="Uechi K."/>
            <person name="Horii T."/>
            <person name="Iida T."/>
            <person name="Fujita J."/>
            <person name="Nakamura S."/>
        </authorList>
    </citation>
    <scope>NUCLEOTIDE SEQUENCE [LARGE SCALE GENOMIC DNA]</scope>
    <source>
        <strain evidence="4 7">JCM 12405</strain>
    </source>
</reference>
<dbReference type="EMBL" id="AP022605">
    <property type="protein sequence ID" value="BBZ08317.1"/>
    <property type="molecule type" value="Genomic_DNA"/>
</dbReference>
<dbReference type="InterPro" id="IPR036318">
    <property type="entry name" value="FAD-bd_PCMH-like_sf"/>
</dbReference>
<dbReference type="PROSITE" id="PS51387">
    <property type="entry name" value="FAD_PCMH"/>
    <property type="match status" value="1"/>
</dbReference>
<evidence type="ECO:0000313" key="4">
    <source>
        <dbReference type="EMBL" id="BBZ08317.1"/>
    </source>
</evidence>
<dbReference type="Pfam" id="PF01565">
    <property type="entry name" value="FAD_binding_4"/>
    <property type="match status" value="1"/>
</dbReference>
<accession>A0A1X1T6Z3</accession>
<dbReference type="InterPro" id="IPR006094">
    <property type="entry name" value="Oxid_FAD_bind_N"/>
</dbReference>
<dbReference type="InterPro" id="IPR016166">
    <property type="entry name" value="FAD-bd_PCMH"/>
</dbReference>
<keyword evidence="6" id="KW-1185">Reference proteome</keyword>
<dbReference type="Gene3D" id="3.30.43.10">
    <property type="entry name" value="Uridine Diphospho-n-acetylenolpyruvylglucosamine Reductase, domain 2"/>
    <property type="match status" value="1"/>
</dbReference>
<feature type="domain" description="FAD-binding PCMH-type" evidence="3">
    <location>
        <begin position="1"/>
        <end position="114"/>
    </location>
</feature>
<sequence length="114" mass="11748">MLLPADEEQVAAILEHCSAQRIAVVPVGGGTSVVGSLDPIPGDFAAVVSPDPRRLGQGNPRSGRPTPTGISLPTAGHGVRSPGRAAHPDVHRSARRYPTPRLSQLTSAPAPPSR</sequence>
<dbReference type="GO" id="GO:0016491">
    <property type="term" value="F:oxidoreductase activity"/>
    <property type="evidence" value="ECO:0007669"/>
    <property type="project" value="UniProtKB-KW"/>
</dbReference>
<dbReference type="KEGG" id="mdr:MDOR_24860"/>
<keyword evidence="1" id="KW-0560">Oxidoreductase</keyword>
<dbReference type="Proteomes" id="UP000193564">
    <property type="component" value="Unassembled WGS sequence"/>
</dbReference>
<evidence type="ECO:0000256" key="2">
    <source>
        <dbReference type="SAM" id="MobiDB-lite"/>
    </source>
</evidence>
<evidence type="ECO:0000313" key="5">
    <source>
        <dbReference type="EMBL" id="ORV40323.1"/>
    </source>
</evidence>
<organism evidence="5 6">
    <name type="scientific">Mycolicibacterium doricum</name>
    <dbReference type="NCBI Taxonomy" id="126673"/>
    <lineage>
        <taxon>Bacteria</taxon>
        <taxon>Bacillati</taxon>
        <taxon>Actinomycetota</taxon>
        <taxon>Actinomycetes</taxon>
        <taxon>Mycobacteriales</taxon>
        <taxon>Mycobacteriaceae</taxon>
        <taxon>Mycolicibacterium</taxon>
    </lineage>
</organism>
<evidence type="ECO:0000259" key="3">
    <source>
        <dbReference type="PROSITE" id="PS51387"/>
    </source>
</evidence>
<dbReference type="GO" id="GO:0071949">
    <property type="term" value="F:FAD binding"/>
    <property type="evidence" value="ECO:0007669"/>
    <property type="project" value="InterPro"/>
</dbReference>
<dbReference type="SUPFAM" id="SSF56176">
    <property type="entry name" value="FAD-binding/transporter-associated domain-like"/>
    <property type="match status" value="1"/>
</dbReference>
<gene>
    <name evidence="5" type="ORF">AWC01_12365</name>
    <name evidence="4" type="ORF">MDOR_24860</name>
</gene>
<name>A0A1X1T6Z3_9MYCO</name>
<dbReference type="InterPro" id="IPR016167">
    <property type="entry name" value="FAD-bd_PCMH_sub1"/>
</dbReference>